<evidence type="ECO:0000313" key="1">
    <source>
        <dbReference type="EMBL" id="PON77866.1"/>
    </source>
</evidence>
<comment type="caution">
    <text evidence="1">The sequence shown here is derived from an EMBL/GenBank/DDBJ whole genome shotgun (WGS) entry which is preliminary data.</text>
</comment>
<dbReference type="AlphaFoldDB" id="A0A2P5DX56"/>
<sequence length="58" mass="6252">MRNAARKLLQPSPAAVEACSPANAIFGCSKLFVTGDDSALRSILNRACWICLVARFVK</sequence>
<organism evidence="1 2">
    <name type="scientific">Parasponia andersonii</name>
    <name type="common">Sponia andersonii</name>
    <dbReference type="NCBI Taxonomy" id="3476"/>
    <lineage>
        <taxon>Eukaryota</taxon>
        <taxon>Viridiplantae</taxon>
        <taxon>Streptophyta</taxon>
        <taxon>Embryophyta</taxon>
        <taxon>Tracheophyta</taxon>
        <taxon>Spermatophyta</taxon>
        <taxon>Magnoliopsida</taxon>
        <taxon>eudicotyledons</taxon>
        <taxon>Gunneridae</taxon>
        <taxon>Pentapetalae</taxon>
        <taxon>rosids</taxon>
        <taxon>fabids</taxon>
        <taxon>Rosales</taxon>
        <taxon>Cannabaceae</taxon>
        <taxon>Parasponia</taxon>
    </lineage>
</organism>
<accession>A0A2P5DX56</accession>
<dbReference type="EMBL" id="JXTB01000011">
    <property type="protein sequence ID" value="PON77866.1"/>
    <property type="molecule type" value="Genomic_DNA"/>
</dbReference>
<keyword evidence="2" id="KW-1185">Reference proteome</keyword>
<gene>
    <name evidence="1" type="ORF">PanWU01x14_022200</name>
</gene>
<dbReference type="Proteomes" id="UP000237105">
    <property type="component" value="Unassembled WGS sequence"/>
</dbReference>
<reference evidence="2" key="1">
    <citation type="submission" date="2016-06" db="EMBL/GenBank/DDBJ databases">
        <title>Parallel loss of symbiosis genes in relatives of nitrogen-fixing non-legume Parasponia.</title>
        <authorList>
            <person name="Van Velzen R."/>
            <person name="Holmer R."/>
            <person name="Bu F."/>
            <person name="Rutten L."/>
            <person name="Van Zeijl A."/>
            <person name="Liu W."/>
            <person name="Santuari L."/>
            <person name="Cao Q."/>
            <person name="Sharma T."/>
            <person name="Shen D."/>
            <person name="Roswanjaya Y."/>
            <person name="Wardhani T."/>
            <person name="Kalhor M.S."/>
            <person name="Jansen J."/>
            <person name="Van den Hoogen J."/>
            <person name="Gungor B."/>
            <person name="Hartog M."/>
            <person name="Hontelez J."/>
            <person name="Verver J."/>
            <person name="Yang W.-C."/>
            <person name="Schijlen E."/>
            <person name="Repin R."/>
            <person name="Schilthuizen M."/>
            <person name="Schranz E."/>
            <person name="Heidstra R."/>
            <person name="Miyata K."/>
            <person name="Fedorova E."/>
            <person name="Kohlen W."/>
            <person name="Bisseling T."/>
            <person name="Smit S."/>
            <person name="Geurts R."/>
        </authorList>
    </citation>
    <scope>NUCLEOTIDE SEQUENCE [LARGE SCALE GENOMIC DNA]</scope>
    <source>
        <strain evidence="2">cv. WU1-14</strain>
    </source>
</reference>
<proteinExistence type="predicted"/>
<name>A0A2P5DX56_PARAD</name>
<dbReference type="PROSITE" id="PS51257">
    <property type="entry name" value="PROKAR_LIPOPROTEIN"/>
    <property type="match status" value="1"/>
</dbReference>
<evidence type="ECO:0000313" key="2">
    <source>
        <dbReference type="Proteomes" id="UP000237105"/>
    </source>
</evidence>
<protein>
    <submittedName>
        <fullName evidence="1">Uncharacterized protein</fullName>
    </submittedName>
</protein>
<feature type="non-terminal residue" evidence="1">
    <location>
        <position position="58"/>
    </location>
</feature>